<dbReference type="GO" id="GO:0009252">
    <property type="term" value="P:peptidoglycan biosynthetic process"/>
    <property type="evidence" value="ECO:0007669"/>
    <property type="project" value="UniProtKB-UniPathway"/>
</dbReference>
<comment type="subcellular location">
    <subcellularLocation>
        <location evidence="9">Cytoplasm</location>
    </subcellularLocation>
</comment>
<dbReference type="Gene3D" id="3.40.1190.10">
    <property type="entry name" value="Mur-like, catalytic domain"/>
    <property type="match status" value="1"/>
</dbReference>
<dbReference type="GO" id="GO:0005524">
    <property type="term" value="F:ATP binding"/>
    <property type="evidence" value="ECO:0007669"/>
    <property type="project" value="UniProtKB-KW"/>
</dbReference>
<dbReference type="Gene3D" id="3.90.190.20">
    <property type="entry name" value="Mur ligase, C-terminal domain"/>
    <property type="match status" value="1"/>
</dbReference>
<dbReference type="GO" id="GO:0005737">
    <property type="term" value="C:cytoplasm"/>
    <property type="evidence" value="ECO:0007669"/>
    <property type="project" value="UniProtKB-SubCell"/>
</dbReference>
<evidence type="ECO:0000259" key="10">
    <source>
        <dbReference type="Pfam" id="PF02875"/>
    </source>
</evidence>
<comment type="caution">
    <text evidence="12">The sequence shown here is derived from an EMBL/GenBank/DDBJ whole genome shotgun (WGS) entry which is preliminary data.</text>
</comment>
<dbReference type="InterPro" id="IPR018109">
    <property type="entry name" value="Folylpolyglutamate_synth_CS"/>
</dbReference>
<evidence type="ECO:0000256" key="2">
    <source>
        <dbReference type="ARBA" id="ARBA00022490"/>
    </source>
</evidence>
<dbReference type="STRING" id="1802660.A2735_02175"/>
<keyword evidence="4" id="KW-0547">Nucleotide-binding</keyword>
<evidence type="ECO:0000256" key="5">
    <source>
        <dbReference type="ARBA" id="ARBA00022840"/>
    </source>
</evidence>
<protein>
    <recommendedName>
        <fullName evidence="14">UDP-N-acetylmuramoyl-L-alanyl-D-glutamate--2, 6-diaminopimelate ligase</fullName>
    </recommendedName>
</protein>
<dbReference type="InterPro" id="IPR005761">
    <property type="entry name" value="UDP-N-AcMur-Glu-dNH2Pim_ligase"/>
</dbReference>
<comment type="similarity">
    <text evidence="1">Belongs to the MurCDEF family. MurE subfamily.</text>
</comment>
<keyword evidence="7 9" id="KW-0573">Peptidoglycan synthesis</keyword>
<dbReference type="InterPro" id="IPR004101">
    <property type="entry name" value="Mur_ligase_C"/>
</dbReference>
<evidence type="ECO:0000256" key="9">
    <source>
        <dbReference type="RuleBase" id="RU004135"/>
    </source>
</evidence>
<dbReference type="GO" id="GO:0008360">
    <property type="term" value="P:regulation of cell shape"/>
    <property type="evidence" value="ECO:0007669"/>
    <property type="project" value="UniProtKB-KW"/>
</dbReference>
<comment type="pathway">
    <text evidence="9">Cell wall biogenesis; peptidoglycan biosynthesis.</text>
</comment>
<organism evidence="12 13">
    <name type="scientific">Candidatus Yanofskybacteria bacterium RIFCSPHIGHO2_01_FULL_41_21</name>
    <dbReference type="NCBI Taxonomy" id="1802660"/>
    <lineage>
        <taxon>Bacteria</taxon>
        <taxon>Candidatus Yanofskyibacteriota</taxon>
    </lineage>
</organism>
<feature type="domain" description="Mur ligase central" evidence="11">
    <location>
        <begin position="54"/>
        <end position="248"/>
    </location>
</feature>
<evidence type="ECO:0000259" key="11">
    <source>
        <dbReference type="Pfam" id="PF08245"/>
    </source>
</evidence>
<dbReference type="InterPro" id="IPR013221">
    <property type="entry name" value="Mur_ligase_cen"/>
</dbReference>
<evidence type="ECO:0000256" key="3">
    <source>
        <dbReference type="ARBA" id="ARBA00022598"/>
    </source>
</evidence>
<dbReference type="Pfam" id="PF02875">
    <property type="entry name" value="Mur_ligase_C"/>
    <property type="match status" value="1"/>
</dbReference>
<keyword evidence="3" id="KW-0436">Ligase</keyword>
<name>A0A1F8EA64_9BACT</name>
<dbReference type="PANTHER" id="PTHR23135:SF4">
    <property type="entry name" value="UDP-N-ACETYLMURAMOYL-L-ALANYL-D-GLUTAMATE--2,6-DIAMINOPIMELATE LIGASE MURE HOMOLOG, CHLOROPLASTIC"/>
    <property type="match status" value="1"/>
</dbReference>
<dbReference type="EMBL" id="MGJA01000012">
    <property type="protein sequence ID" value="OGM97517.1"/>
    <property type="molecule type" value="Genomic_DNA"/>
</dbReference>
<dbReference type="InterPro" id="IPR036615">
    <property type="entry name" value="Mur_ligase_C_dom_sf"/>
</dbReference>
<dbReference type="GO" id="GO:0004326">
    <property type="term" value="F:tetrahydrofolylpolyglutamate synthase activity"/>
    <property type="evidence" value="ECO:0007669"/>
    <property type="project" value="InterPro"/>
</dbReference>
<evidence type="ECO:0000313" key="12">
    <source>
        <dbReference type="EMBL" id="OGM97517.1"/>
    </source>
</evidence>
<dbReference type="GO" id="GO:0051301">
    <property type="term" value="P:cell division"/>
    <property type="evidence" value="ECO:0007669"/>
    <property type="project" value="UniProtKB-KW"/>
</dbReference>
<keyword evidence="5" id="KW-0067">ATP-binding</keyword>
<keyword evidence="2" id="KW-0963">Cytoplasm</keyword>
<dbReference type="Proteomes" id="UP000178520">
    <property type="component" value="Unassembled WGS sequence"/>
</dbReference>
<keyword evidence="8 9" id="KW-0961">Cell wall biogenesis/degradation</keyword>
<evidence type="ECO:0000256" key="6">
    <source>
        <dbReference type="ARBA" id="ARBA00022960"/>
    </source>
</evidence>
<dbReference type="UniPathway" id="UPA00219"/>
<dbReference type="SUPFAM" id="SSF53623">
    <property type="entry name" value="MurD-like peptide ligases, catalytic domain"/>
    <property type="match status" value="1"/>
</dbReference>
<dbReference type="PROSITE" id="PS01011">
    <property type="entry name" value="FOLYLPOLYGLU_SYNT_1"/>
    <property type="match status" value="1"/>
</dbReference>
<accession>A0A1F8EA64</accession>
<evidence type="ECO:0000256" key="8">
    <source>
        <dbReference type="ARBA" id="ARBA00023316"/>
    </source>
</evidence>
<proteinExistence type="inferred from homology"/>
<dbReference type="AlphaFoldDB" id="A0A1F8EA64"/>
<gene>
    <name evidence="12" type="ORF">A2735_02175</name>
</gene>
<keyword evidence="9" id="KW-0131">Cell cycle</keyword>
<dbReference type="NCBIfam" id="TIGR01085">
    <property type="entry name" value="murE"/>
    <property type="match status" value="1"/>
</dbReference>
<keyword evidence="6 9" id="KW-0133">Cell shape</keyword>
<evidence type="ECO:0008006" key="14">
    <source>
        <dbReference type="Google" id="ProtNLM"/>
    </source>
</evidence>
<evidence type="ECO:0000256" key="1">
    <source>
        <dbReference type="ARBA" id="ARBA00005898"/>
    </source>
</evidence>
<dbReference type="PANTHER" id="PTHR23135">
    <property type="entry name" value="MUR LIGASE FAMILY MEMBER"/>
    <property type="match status" value="1"/>
</dbReference>
<dbReference type="Pfam" id="PF08245">
    <property type="entry name" value="Mur_ligase_M"/>
    <property type="match status" value="1"/>
</dbReference>
<dbReference type="GO" id="GO:0071555">
    <property type="term" value="P:cell wall organization"/>
    <property type="evidence" value="ECO:0007669"/>
    <property type="project" value="UniProtKB-KW"/>
</dbReference>
<feature type="domain" description="Mur ligase C-terminal" evidence="10">
    <location>
        <begin position="271"/>
        <end position="400"/>
    </location>
</feature>
<dbReference type="SUPFAM" id="SSF53244">
    <property type="entry name" value="MurD-like peptide ligases, peptide-binding domain"/>
    <property type="match status" value="1"/>
</dbReference>
<sequence>MIKETALDKILYQVKKFIPKSVFDFFQPMYHRLLAWGGALRYGFPSHDMKLIGVTGTKGKSTTVYMVTKILEESGANVAAIGSLGFKIKDKEWPNTLKQTMPGRFRLQKFLSEAKNAGCDFVVLEVTSEGIKQYRHLGIKFDTAVFVNIHREHLENHGSFENYIKAKQKLFEATKRVHVLNADEARISDFDKFPAEKKITFGINQGNIRPSDVLATESESEFKVNGEKVHLHVGGVFNILNALGAWSVATAHDIEPVIIAKALSKIQSIPGRLEFIQKQPFSVVVDYAHTPDSLEIIYKTLKPMNGRLICVLGAAGGGRDKWKRPEFGAIADRLVDEIILTDEDPYEEDPRQIISEIKSGISNSQFSISKVQTILDRREAIGKAITMAQPGDAVVITGKGSEISMAVAGNRKIPWSDKEIAKSFLPR</sequence>
<dbReference type="InterPro" id="IPR036565">
    <property type="entry name" value="Mur-like_cat_sf"/>
</dbReference>
<evidence type="ECO:0000256" key="7">
    <source>
        <dbReference type="ARBA" id="ARBA00022984"/>
    </source>
</evidence>
<keyword evidence="9" id="KW-0132">Cell division</keyword>
<evidence type="ECO:0000313" key="13">
    <source>
        <dbReference type="Proteomes" id="UP000178520"/>
    </source>
</evidence>
<reference evidence="12 13" key="1">
    <citation type="journal article" date="2016" name="Nat. Commun.">
        <title>Thousands of microbial genomes shed light on interconnected biogeochemical processes in an aquifer system.</title>
        <authorList>
            <person name="Anantharaman K."/>
            <person name="Brown C.T."/>
            <person name="Hug L.A."/>
            <person name="Sharon I."/>
            <person name="Castelle C.J."/>
            <person name="Probst A.J."/>
            <person name="Thomas B.C."/>
            <person name="Singh A."/>
            <person name="Wilkins M.J."/>
            <person name="Karaoz U."/>
            <person name="Brodie E.L."/>
            <person name="Williams K.H."/>
            <person name="Hubbard S.S."/>
            <person name="Banfield J.F."/>
        </authorList>
    </citation>
    <scope>NUCLEOTIDE SEQUENCE [LARGE SCALE GENOMIC DNA]</scope>
</reference>
<evidence type="ECO:0000256" key="4">
    <source>
        <dbReference type="ARBA" id="ARBA00022741"/>
    </source>
</evidence>